<dbReference type="EMBL" id="MU005793">
    <property type="protein sequence ID" value="KAF2702776.1"/>
    <property type="molecule type" value="Genomic_DNA"/>
</dbReference>
<evidence type="ECO:0008006" key="5">
    <source>
        <dbReference type="Google" id="ProtNLM"/>
    </source>
</evidence>
<dbReference type="PANTHER" id="PTHR34598">
    <property type="entry name" value="BLL6449 PROTEIN"/>
    <property type="match status" value="1"/>
</dbReference>
<gene>
    <name evidence="3" type="ORF">K504DRAFT_522381</name>
</gene>
<organism evidence="3 4">
    <name type="scientific">Pleomassaria siparia CBS 279.74</name>
    <dbReference type="NCBI Taxonomy" id="1314801"/>
    <lineage>
        <taxon>Eukaryota</taxon>
        <taxon>Fungi</taxon>
        <taxon>Dikarya</taxon>
        <taxon>Ascomycota</taxon>
        <taxon>Pezizomycotina</taxon>
        <taxon>Dothideomycetes</taxon>
        <taxon>Pleosporomycetidae</taxon>
        <taxon>Pleosporales</taxon>
        <taxon>Pleomassariaceae</taxon>
        <taxon>Pleomassaria</taxon>
    </lineage>
</organism>
<dbReference type="Proteomes" id="UP000799428">
    <property type="component" value="Unassembled WGS sequence"/>
</dbReference>
<dbReference type="GO" id="GO:0016491">
    <property type="term" value="F:oxidoreductase activity"/>
    <property type="evidence" value="ECO:0007669"/>
    <property type="project" value="UniProtKB-KW"/>
</dbReference>
<dbReference type="AlphaFoldDB" id="A0A6G1JQ96"/>
<name>A0A6G1JQ96_9PLEO</name>
<proteinExistence type="inferred from homology"/>
<comment type="similarity">
    <text evidence="2">Belongs to the asaB hydroxylase/desaturase family.</text>
</comment>
<reference evidence="3" key="1">
    <citation type="journal article" date="2020" name="Stud. Mycol.">
        <title>101 Dothideomycetes genomes: a test case for predicting lifestyles and emergence of pathogens.</title>
        <authorList>
            <person name="Haridas S."/>
            <person name="Albert R."/>
            <person name="Binder M."/>
            <person name="Bloem J."/>
            <person name="Labutti K."/>
            <person name="Salamov A."/>
            <person name="Andreopoulos B."/>
            <person name="Baker S."/>
            <person name="Barry K."/>
            <person name="Bills G."/>
            <person name="Bluhm B."/>
            <person name="Cannon C."/>
            <person name="Castanera R."/>
            <person name="Culley D."/>
            <person name="Daum C."/>
            <person name="Ezra D."/>
            <person name="Gonzalez J."/>
            <person name="Henrissat B."/>
            <person name="Kuo A."/>
            <person name="Liang C."/>
            <person name="Lipzen A."/>
            <person name="Lutzoni F."/>
            <person name="Magnuson J."/>
            <person name="Mondo S."/>
            <person name="Nolan M."/>
            <person name="Ohm R."/>
            <person name="Pangilinan J."/>
            <person name="Park H.-J."/>
            <person name="Ramirez L."/>
            <person name="Alfaro M."/>
            <person name="Sun H."/>
            <person name="Tritt A."/>
            <person name="Yoshinaga Y."/>
            <person name="Zwiers L.-H."/>
            <person name="Turgeon B."/>
            <person name="Goodwin S."/>
            <person name="Spatafora J."/>
            <person name="Crous P."/>
            <person name="Grigoriev I."/>
        </authorList>
    </citation>
    <scope>NUCLEOTIDE SEQUENCE</scope>
    <source>
        <strain evidence="3">CBS 279.74</strain>
    </source>
</reference>
<keyword evidence="1" id="KW-0560">Oxidoreductase</keyword>
<evidence type="ECO:0000313" key="3">
    <source>
        <dbReference type="EMBL" id="KAF2702776.1"/>
    </source>
</evidence>
<protein>
    <recommendedName>
        <fullName evidence="5">Methyltransferase</fullName>
    </recommendedName>
</protein>
<dbReference type="InterPro" id="IPR044053">
    <property type="entry name" value="AsaB-like"/>
</dbReference>
<evidence type="ECO:0000313" key="4">
    <source>
        <dbReference type="Proteomes" id="UP000799428"/>
    </source>
</evidence>
<evidence type="ECO:0000256" key="2">
    <source>
        <dbReference type="ARBA" id="ARBA00023604"/>
    </source>
</evidence>
<sequence>MSTDPTLPEGSVVEARLAFLKPDKRYDNERPYFIVGRPPPGIKQSNIEYVHCKTRIHDARNLKNDFSLCTNGFEWLTHELYNDVASKNDIDRYMDEMAEVARKHLGASRVHVYDFVVRRSVRYARDVDQPRPEGVDQATLRANCKVHTDIAPNFGVERLKQLFPDQWEHLIKKKFKIIGIWRPLAEPVQTHPLALCDFQSLDKGDQTINDLVYPHAQVETTLSYFNPSQRWWFLDRQMKNEVLIMQAFDSESPVQCLHAAFEDPRSRSKDARRQSIELRCFAFF</sequence>
<accession>A0A6G1JQ96</accession>
<keyword evidence="4" id="KW-1185">Reference proteome</keyword>
<evidence type="ECO:0000256" key="1">
    <source>
        <dbReference type="ARBA" id="ARBA00023002"/>
    </source>
</evidence>
<dbReference type="PANTHER" id="PTHR34598:SF3">
    <property type="entry name" value="OXIDOREDUCTASE AN1597"/>
    <property type="match status" value="1"/>
</dbReference>
<dbReference type="OrthoDB" id="412788at2759"/>
<dbReference type="NCBIfam" id="NF041278">
    <property type="entry name" value="CmcJ_NvfI_EfuI"/>
    <property type="match status" value="1"/>
</dbReference>